<evidence type="ECO:0000313" key="2">
    <source>
        <dbReference type="Proteomes" id="UP000593719"/>
    </source>
</evidence>
<name>A0A7M1B1K0_9BACT</name>
<reference evidence="1 2" key="1">
    <citation type="submission" date="2019-06" db="EMBL/GenBank/DDBJ databases">
        <title>Sulfurimonas gotlandica sp. nov., a chemoautotrophic and psychrotolerant epsilonproteobacterium isolated from a pelagic redoxcline, and an emended description of the genus Sulfurimonas.</title>
        <authorList>
            <person name="Wang S."/>
            <person name="Jiang L."/>
            <person name="Shao Z."/>
        </authorList>
    </citation>
    <scope>NUCLEOTIDE SEQUENCE [LARGE SCALE GENOMIC DNA]</scope>
    <source>
        <strain evidence="1 2">S2-6</strain>
    </source>
</reference>
<dbReference type="EMBL" id="CP041235">
    <property type="protein sequence ID" value="QOP43639.1"/>
    <property type="molecule type" value="Genomic_DNA"/>
</dbReference>
<sequence>MKWLFGIVIAIFSLIIADRVLITYQQESDDFNKEWNEQRDDLTKAQKQFDTLSSLKNESEEINTTVASASKASAKMQQPQVKKIYKDDFDRRFDDFDKEFKQKWESF</sequence>
<evidence type="ECO:0000313" key="1">
    <source>
        <dbReference type="EMBL" id="QOP43639.1"/>
    </source>
</evidence>
<organism evidence="1 2">
    <name type="scientific">Sulfurimonas sediminis</name>
    <dbReference type="NCBI Taxonomy" id="2590020"/>
    <lineage>
        <taxon>Bacteria</taxon>
        <taxon>Pseudomonadati</taxon>
        <taxon>Campylobacterota</taxon>
        <taxon>Epsilonproteobacteria</taxon>
        <taxon>Campylobacterales</taxon>
        <taxon>Sulfurimonadaceae</taxon>
        <taxon>Sulfurimonas</taxon>
    </lineage>
</organism>
<accession>A0A7M1B1K0</accession>
<keyword evidence="2" id="KW-1185">Reference proteome</keyword>
<dbReference type="Proteomes" id="UP000593719">
    <property type="component" value="Chromosome"/>
</dbReference>
<gene>
    <name evidence="1" type="ORF">FJR45_06615</name>
</gene>
<dbReference type="RefSeq" id="WP_193149769.1">
    <property type="nucleotide sequence ID" value="NZ_CP041235.1"/>
</dbReference>
<dbReference type="AlphaFoldDB" id="A0A7M1B1K0"/>
<proteinExistence type="predicted"/>
<protein>
    <submittedName>
        <fullName evidence="1">Uncharacterized protein</fullName>
    </submittedName>
</protein>
<dbReference type="KEGG" id="ssei:FJR45_06615"/>